<evidence type="ECO:0000313" key="2">
    <source>
        <dbReference type="Proteomes" id="UP001501442"/>
    </source>
</evidence>
<dbReference type="EMBL" id="BAABHK010000002">
    <property type="protein sequence ID" value="GAA4623225.1"/>
    <property type="molecule type" value="Genomic_DNA"/>
</dbReference>
<name>A0ABP8U7S0_9ACTN</name>
<dbReference type="RefSeq" id="WP_345430237.1">
    <property type="nucleotide sequence ID" value="NZ_BAABHK010000002.1"/>
</dbReference>
<comment type="caution">
    <text evidence="1">The sequence shown here is derived from an EMBL/GenBank/DDBJ whole genome shotgun (WGS) entry which is preliminary data.</text>
</comment>
<reference evidence="2" key="1">
    <citation type="journal article" date="2019" name="Int. J. Syst. Evol. Microbiol.">
        <title>The Global Catalogue of Microorganisms (GCM) 10K type strain sequencing project: providing services to taxonomists for standard genome sequencing and annotation.</title>
        <authorList>
            <consortium name="The Broad Institute Genomics Platform"/>
            <consortium name="The Broad Institute Genome Sequencing Center for Infectious Disease"/>
            <person name="Wu L."/>
            <person name="Ma J."/>
        </authorList>
    </citation>
    <scope>NUCLEOTIDE SEQUENCE [LARGE SCALE GENOMIC DNA]</scope>
    <source>
        <strain evidence="2">JCM 17939</strain>
    </source>
</reference>
<proteinExistence type="predicted"/>
<dbReference type="Proteomes" id="UP001501442">
    <property type="component" value="Unassembled WGS sequence"/>
</dbReference>
<protein>
    <recommendedName>
        <fullName evidence="3">SalK</fullName>
    </recommendedName>
</protein>
<keyword evidence="2" id="KW-1185">Reference proteome</keyword>
<dbReference type="NCBIfam" id="NF047719">
    <property type="entry name" value="SCO6745_fam_HTH"/>
    <property type="match status" value="1"/>
</dbReference>
<sequence length="289" mass="30644">MDETWRLIECCHAFVYFAPEAKAAYADAGLKGFWMGYFASRSAALGAPAPEVVTAAFYNFAPRMVARAIPDAWRYSSPETVLAARTAVAGRSLRRLLGDLVDSAGVAEAADLAGRAVEAAPATGRVLFAAHAALPRPAEPHLALWHAVTALREFRGDGHVATLLAAGLDGCEANVVACALGLAPPEQRGYRGWTEQEWTAAADRLRDRGLLDADGALTAEGRADRRAIEDVTDRLARPPLDALGRDGAARLADRLRPLARRIVEAGALPFPNAMAMPRPGDGAEDVAPS</sequence>
<evidence type="ECO:0000313" key="1">
    <source>
        <dbReference type="EMBL" id="GAA4623225.1"/>
    </source>
</evidence>
<organism evidence="1 2">
    <name type="scientific">Actinoallomurus vinaceus</name>
    <dbReference type="NCBI Taxonomy" id="1080074"/>
    <lineage>
        <taxon>Bacteria</taxon>
        <taxon>Bacillati</taxon>
        <taxon>Actinomycetota</taxon>
        <taxon>Actinomycetes</taxon>
        <taxon>Streptosporangiales</taxon>
        <taxon>Thermomonosporaceae</taxon>
        <taxon>Actinoallomurus</taxon>
    </lineage>
</organism>
<evidence type="ECO:0008006" key="3">
    <source>
        <dbReference type="Google" id="ProtNLM"/>
    </source>
</evidence>
<dbReference type="InterPro" id="IPR054058">
    <property type="entry name" value="HTH_67"/>
</dbReference>
<accession>A0ABP8U7S0</accession>
<dbReference type="Pfam" id="PF21863">
    <property type="entry name" value="HTH_67"/>
    <property type="match status" value="1"/>
</dbReference>
<gene>
    <name evidence="1" type="ORF">GCM10023196_018560</name>
</gene>